<proteinExistence type="predicted"/>
<accession>A0A1N6H0I5</accession>
<dbReference type="EMBL" id="FSQW01000002">
    <property type="protein sequence ID" value="SIO13303.1"/>
    <property type="molecule type" value="Genomic_DNA"/>
</dbReference>
<evidence type="ECO:0000313" key="3">
    <source>
        <dbReference type="Proteomes" id="UP000185192"/>
    </source>
</evidence>
<name>A0A1N6H0I5_9SPHN</name>
<sequence length="167" mass="17321">MRKIGMISAAAFGALILSGTAQADNHSGGGGEGPSIYSSTGTIKADLIGGVGPKKNLYVGATWSEELKIKTANGNMVSVKAQCVGMSQPERRPFERHVTCDMDDGDGGKGSVIMGCNPDIDPATMRCMGMFEGKGGSVDGHASLVTAFYKFNEDGSGTVQGSGHWIR</sequence>
<dbReference type="RefSeq" id="WP_074206000.1">
    <property type="nucleotide sequence ID" value="NZ_FSQW01000002.1"/>
</dbReference>
<dbReference type="OrthoDB" id="7594906at2"/>
<keyword evidence="1" id="KW-0732">Signal</keyword>
<feature type="signal peptide" evidence="1">
    <location>
        <begin position="1"/>
        <end position="23"/>
    </location>
</feature>
<gene>
    <name evidence="2" type="ORF">SAMN02745824_3079</name>
</gene>
<organism evidence="2 3">
    <name type="scientific">Parasphingorhabdus marina DSM 22363</name>
    <dbReference type="NCBI Taxonomy" id="1123272"/>
    <lineage>
        <taxon>Bacteria</taxon>
        <taxon>Pseudomonadati</taxon>
        <taxon>Pseudomonadota</taxon>
        <taxon>Alphaproteobacteria</taxon>
        <taxon>Sphingomonadales</taxon>
        <taxon>Sphingomonadaceae</taxon>
        <taxon>Parasphingorhabdus</taxon>
    </lineage>
</organism>
<evidence type="ECO:0000313" key="2">
    <source>
        <dbReference type="EMBL" id="SIO13303.1"/>
    </source>
</evidence>
<dbReference type="AlphaFoldDB" id="A0A1N6H0I5"/>
<keyword evidence="3" id="KW-1185">Reference proteome</keyword>
<dbReference type="Proteomes" id="UP000185192">
    <property type="component" value="Unassembled WGS sequence"/>
</dbReference>
<reference evidence="3" key="1">
    <citation type="submission" date="2016-11" db="EMBL/GenBank/DDBJ databases">
        <authorList>
            <person name="Varghese N."/>
            <person name="Submissions S."/>
        </authorList>
    </citation>
    <scope>NUCLEOTIDE SEQUENCE [LARGE SCALE GENOMIC DNA]</scope>
    <source>
        <strain evidence="3">DSM 22363</strain>
    </source>
</reference>
<protein>
    <submittedName>
        <fullName evidence="2">Uncharacterized protein</fullName>
    </submittedName>
</protein>
<evidence type="ECO:0000256" key="1">
    <source>
        <dbReference type="SAM" id="SignalP"/>
    </source>
</evidence>
<feature type="chain" id="PRO_5012478344" evidence="1">
    <location>
        <begin position="24"/>
        <end position="167"/>
    </location>
</feature>